<dbReference type="Proteomes" id="UP001362999">
    <property type="component" value="Unassembled WGS sequence"/>
</dbReference>
<feature type="compositionally biased region" description="Polar residues" evidence="1">
    <location>
        <begin position="37"/>
        <end position="46"/>
    </location>
</feature>
<proteinExistence type="predicted"/>
<comment type="caution">
    <text evidence="2">The sequence shown here is derived from an EMBL/GenBank/DDBJ whole genome shotgun (WGS) entry which is preliminary data.</text>
</comment>
<protein>
    <submittedName>
        <fullName evidence="2">Uncharacterized protein</fullName>
    </submittedName>
</protein>
<accession>A0AAW0AJ40</accession>
<gene>
    <name evidence="2" type="ORF">R3P38DRAFT_3324078</name>
</gene>
<dbReference type="EMBL" id="JAWWNJ010000064">
    <property type="protein sequence ID" value="KAK7012716.1"/>
    <property type="molecule type" value="Genomic_DNA"/>
</dbReference>
<organism evidence="2 3">
    <name type="scientific">Favolaschia claudopus</name>
    <dbReference type="NCBI Taxonomy" id="2862362"/>
    <lineage>
        <taxon>Eukaryota</taxon>
        <taxon>Fungi</taxon>
        <taxon>Dikarya</taxon>
        <taxon>Basidiomycota</taxon>
        <taxon>Agaricomycotina</taxon>
        <taxon>Agaricomycetes</taxon>
        <taxon>Agaricomycetidae</taxon>
        <taxon>Agaricales</taxon>
        <taxon>Marasmiineae</taxon>
        <taxon>Mycenaceae</taxon>
        <taxon>Favolaschia</taxon>
    </lineage>
</organism>
<evidence type="ECO:0000313" key="3">
    <source>
        <dbReference type="Proteomes" id="UP001362999"/>
    </source>
</evidence>
<name>A0AAW0AJ40_9AGAR</name>
<keyword evidence="3" id="KW-1185">Reference proteome</keyword>
<feature type="region of interest" description="Disordered" evidence="1">
    <location>
        <begin position="193"/>
        <end position="219"/>
    </location>
</feature>
<feature type="region of interest" description="Disordered" evidence="1">
    <location>
        <begin position="1"/>
        <end position="109"/>
    </location>
</feature>
<reference evidence="2 3" key="1">
    <citation type="journal article" date="2024" name="J Genomics">
        <title>Draft genome sequencing and assembly of Favolaschia claudopus CIRM-BRFM 2984 isolated from oak limbs.</title>
        <authorList>
            <person name="Navarro D."/>
            <person name="Drula E."/>
            <person name="Chaduli D."/>
            <person name="Cazenave R."/>
            <person name="Ahrendt S."/>
            <person name="Wang J."/>
            <person name="Lipzen A."/>
            <person name="Daum C."/>
            <person name="Barry K."/>
            <person name="Grigoriev I.V."/>
            <person name="Favel A."/>
            <person name="Rosso M.N."/>
            <person name="Martin F."/>
        </authorList>
    </citation>
    <scope>NUCLEOTIDE SEQUENCE [LARGE SCALE GENOMIC DNA]</scope>
    <source>
        <strain evidence="2 3">CIRM-BRFM 2984</strain>
    </source>
</reference>
<sequence length="270" mass="29228">MAHYTSLLDDRRSLPQLPYFSPNRTSPITPLPGLHSKVTTWPTRSPGQPPSSVLHPPNLTRSNTVSDSYSTPYADPDANAASPASSSLASPPPPPPALAPAPVKEEQPDNDGFIIDLASAAPLPLMLAPPTEASARMRRMMGVFRLNPFAMHTQGGRGVLAPWAGGEAGPLEEEPLIFEFQLEITPDVVEAEHADTGKKRLQPKLEEEDQAPLSDSRRGLSSLDAPGLRAFSPDFELIHSSESNWELGYPPLSAFRSSVDVTRVLFTLIR</sequence>
<feature type="compositionally biased region" description="Pro residues" evidence="1">
    <location>
        <begin position="90"/>
        <end position="99"/>
    </location>
</feature>
<evidence type="ECO:0000256" key="1">
    <source>
        <dbReference type="SAM" id="MobiDB-lite"/>
    </source>
</evidence>
<feature type="compositionally biased region" description="Low complexity" evidence="1">
    <location>
        <begin position="74"/>
        <end position="89"/>
    </location>
</feature>
<feature type="compositionally biased region" description="Polar residues" evidence="1">
    <location>
        <begin position="59"/>
        <end position="71"/>
    </location>
</feature>
<evidence type="ECO:0000313" key="2">
    <source>
        <dbReference type="EMBL" id="KAK7012716.1"/>
    </source>
</evidence>
<dbReference type="AlphaFoldDB" id="A0AAW0AJ40"/>